<protein>
    <submittedName>
        <fullName evidence="3">Putative secreted protein</fullName>
    </submittedName>
</protein>
<proteinExistence type="evidence at transcript level"/>
<feature type="non-terminal residue" evidence="3">
    <location>
        <position position="110"/>
    </location>
</feature>
<evidence type="ECO:0000256" key="1">
    <source>
        <dbReference type="SAM" id="MobiDB-lite"/>
    </source>
</evidence>
<feature type="chain" id="PRO_5001517959" evidence="2">
    <location>
        <begin position="28"/>
        <end position="110"/>
    </location>
</feature>
<dbReference type="AlphaFoldDB" id="A0A023G1M6"/>
<keyword evidence="2" id="KW-0732">Signal</keyword>
<sequence>MKWTVLSRVFFGIGLYLLCATTGPVQATKLDLEPESPKSAPLLQALVRSEPADRKRLWQHTLCVCGKCSRKNLDYRFRAYGRQLGLYLKSKPSRNPPNSKNSIKEILSEV</sequence>
<evidence type="ECO:0000313" key="3">
    <source>
        <dbReference type="EMBL" id="JAC27664.1"/>
    </source>
</evidence>
<organism evidence="3">
    <name type="scientific">Amblyomma triste</name>
    <name type="common">Neotropical tick</name>
    <dbReference type="NCBI Taxonomy" id="251400"/>
    <lineage>
        <taxon>Eukaryota</taxon>
        <taxon>Metazoa</taxon>
        <taxon>Ecdysozoa</taxon>
        <taxon>Arthropoda</taxon>
        <taxon>Chelicerata</taxon>
        <taxon>Arachnida</taxon>
        <taxon>Acari</taxon>
        <taxon>Parasitiformes</taxon>
        <taxon>Ixodida</taxon>
        <taxon>Ixodoidea</taxon>
        <taxon>Ixodidae</taxon>
        <taxon>Amblyomminae</taxon>
        <taxon>Amblyomma</taxon>
    </lineage>
</organism>
<dbReference type="EMBL" id="GBBM01007754">
    <property type="protein sequence ID" value="JAC27664.1"/>
    <property type="molecule type" value="mRNA"/>
</dbReference>
<feature type="signal peptide" evidence="2">
    <location>
        <begin position="1"/>
        <end position="27"/>
    </location>
</feature>
<name>A0A023G1M6_AMBTT</name>
<accession>A0A023G1M6</accession>
<reference evidence="3" key="1">
    <citation type="submission" date="2014-03" db="EMBL/GenBank/DDBJ databases">
        <title>The sialotranscriptome of Amblyomma triste, Amblyomma parvum and Amblyomma cajennense ticks, uncovered by 454-based RNA-seq.</title>
        <authorList>
            <person name="Garcia G.R."/>
            <person name="Gardinassi L.G."/>
            <person name="Ribeiro J.M."/>
            <person name="Anatriello E."/>
            <person name="Ferreira B.R."/>
            <person name="Moreira H.N."/>
            <person name="Mafra C."/>
            <person name="Olegario M.M."/>
            <person name="Szabo P.J."/>
            <person name="Miranda-Santos I.K."/>
            <person name="Maruyama S.R."/>
        </authorList>
    </citation>
    <scope>NUCLEOTIDE SEQUENCE</scope>
    <source>
        <strain evidence="3">Mato Grasso do Sul</strain>
        <tissue evidence="3">Salivary glands</tissue>
    </source>
</reference>
<evidence type="ECO:0000256" key="2">
    <source>
        <dbReference type="SAM" id="SignalP"/>
    </source>
</evidence>
<feature type="region of interest" description="Disordered" evidence="1">
    <location>
        <begin position="91"/>
        <end position="110"/>
    </location>
</feature>